<dbReference type="GO" id="GO:0016887">
    <property type="term" value="F:ATP hydrolysis activity"/>
    <property type="evidence" value="ECO:0007669"/>
    <property type="project" value="RHEA"/>
</dbReference>
<dbReference type="GO" id="GO:0005524">
    <property type="term" value="F:ATP binding"/>
    <property type="evidence" value="ECO:0007669"/>
    <property type="project" value="UniProtKB-KW"/>
</dbReference>
<dbReference type="GO" id="GO:0006310">
    <property type="term" value="P:DNA recombination"/>
    <property type="evidence" value="ECO:0007669"/>
    <property type="project" value="UniProtKB-KW"/>
</dbReference>
<reference evidence="9" key="2">
    <citation type="journal article" date="2008" name="Nucleic Acids Res.">
        <title>The rice annotation project database (RAP-DB): 2008 update.</title>
        <authorList>
            <consortium name="The rice annotation project (RAP)"/>
        </authorList>
    </citation>
    <scope>GENOME REANNOTATION</scope>
    <source>
        <strain evidence="9">cv. Nipponbare</strain>
    </source>
</reference>
<evidence type="ECO:0000259" key="6">
    <source>
        <dbReference type="Pfam" id="PF14214"/>
    </source>
</evidence>
<dbReference type="Pfam" id="PF16900">
    <property type="entry name" value="REPA_OB_2"/>
    <property type="match status" value="1"/>
</dbReference>
<dbReference type="InterPro" id="IPR012340">
    <property type="entry name" value="NA-bd_OB-fold"/>
</dbReference>
<dbReference type="GO" id="GO:0006281">
    <property type="term" value="P:DNA repair"/>
    <property type="evidence" value="ECO:0007669"/>
    <property type="project" value="UniProtKB-KW"/>
</dbReference>
<feature type="compositionally biased region" description="Gly residues" evidence="3">
    <location>
        <begin position="50"/>
        <end position="60"/>
    </location>
</feature>
<evidence type="ECO:0000313" key="9">
    <source>
        <dbReference type="Proteomes" id="UP000000763"/>
    </source>
</evidence>
<proteinExistence type="inferred from homology"/>
<keyword evidence="2" id="KW-0234">DNA repair</keyword>
<keyword evidence="2" id="KW-0227">DNA damage</keyword>
<dbReference type="SUPFAM" id="SSF50249">
    <property type="entry name" value="Nucleic acid-binding proteins"/>
    <property type="match status" value="2"/>
</dbReference>
<keyword evidence="2" id="KW-0233">DNA recombination</keyword>
<organism evidence="8 9">
    <name type="scientific">Oryza sativa subsp. japonica</name>
    <name type="common">Rice</name>
    <dbReference type="NCBI Taxonomy" id="39947"/>
    <lineage>
        <taxon>Eukaryota</taxon>
        <taxon>Viridiplantae</taxon>
        <taxon>Streptophyta</taxon>
        <taxon>Embryophyta</taxon>
        <taxon>Tracheophyta</taxon>
        <taxon>Spermatophyta</taxon>
        <taxon>Magnoliopsida</taxon>
        <taxon>Liliopsida</taxon>
        <taxon>Poales</taxon>
        <taxon>Poaceae</taxon>
        <taxon>BOP clade</taxon>
        <taxon>Oryzoideae</taxon>
        <taxon>Oryzeae</taxon>
        <taxon>Oryzinae</taxon>
        <taxon>Oryza</taxon>
        <taxon>Oryza sativa</taxon>
    </lineage>
</organism>
<feature type="compositionally biased region" description="Polar residues" evidence="3">
    <location>
        <begin position="1642"/>
        <end position="1660"/>
    </location>
</feature>
<dbReference type="GO" id="GO:0003677">
    <property type="term" value="F:DNA binding"/>
    <property type="evidence" value="ECO:0007669"/>
    <property type="project" value="UniProtKB-KW"/>
</dbReference>
<dbReference type="CDD" id="cd18809">
    <property type="entry name" value="SF1_C_RecD"/>
    <property type="match status" value="1"/>
</dbReference>
<dbReference type="InterPro" id="IPR010285">
    <property type="entry name" value="DNA_helicase_pif1-like_DEAD"/>
</dbReference>
<feature type="compositionally biased region" description="Basic and acidic residues" evidence="3">
    <location>
        <begin position="1661"/>
        <end position="1678"/>
    </location>
</feature>
<dbReference type="Pfam" id="PF14214">
    <property type="entry name" value="Helitron_like_N"/>
    <property type="match status" value="1"/>
</dbReference>
<feature type="domain" description="Helitron helicase-like" evidence="6">
    <location>
        <begin position="480"/>
        <end position="641"/>
    </location>
</feature>
<protein>
    <recommendedName>
        <fullName evidence="2">ATP-dependent DNA helicase</fullName>
        <ecNumber evidence="2">5.6.2.3</ecNumber>
    </recommendedName>
</protein>
<evidence type="ECO:0000256" key="1">
    <source>
        <dbReference type="ARBA" id="ARBA00023125"/>
    </source>
</evidence>
<dbReference type="PANTHER" id="PTHR10492">
    <property type="match status" value="1"/>
</dbReference>
<evidence type="ECO:0000259" key="4">
    <source>
        <dbReference type="Pfam" id="PF02721"/>
    </source>
</evidence>
<dbReference type="GO" id="GO:0000723">
    <property type="term" value="P:telomere maintenance"/>
    <property type="evidence" value="ECO:0007669"/>
    <property type="project" value="InterPro"/>
</dbReference>
<comment type="catalytic activity">
    <reaction evidence="2">
        <text>ATP + H2O = ADP + phosphate + H(+)</text>
        <dbReference type="Rhea" id="RHEA:13065"/>
        <dbReference type="ChEBI" id="CHEBI:15377"/>
        <dbReference type="ChEBI" id="CHEBI:15378"/>
        <dbReference type="ChEBI" id="CHEBI:30616"/>
        <dbReference type="ChEBI" id="CHEBI:43474"/>
        <dbReference type="ChEBI" id="CHEBI:456216"/>
        <dbReference type="EC" id="5.6.2.3"/>
    </reaction>
</comment>
<feature type="domain" description="Replication protein A 70 kDa DNA-binding subunit B/D first OB fold" evidence="4">
    <location>
        <begin position="1248"/>
        <end position="1352"/>
    </location>
</feature>
<dbReference type="EC" id="5.6.2.3" evidence="2"/>
<dbReference type="Pfam" id="PF02721">
    <property type="entry name" value="DUF223"/>
    <property type="match status" value="1"/>
</dbReference>
<sequence length="1724" mass="191778">MARHGWATAMHRGYGIHPRRGSPSLPSRCGQRGRGGRWWLRFHYLPDPAGGKGEGGGGGSPPSPGLARRRGEGGGGSPSSQARVFECVRGSLGGASVGACSHHSRCSDWAIVVYASRVSSLREGPTSAASVRCTHHHSSFEGGTENSSMPSQWQPVIGAARCLLSRSGCGPHLLCPYMSAKILYLFLGGKIKSSVACLASSSNSAASEYVWETVAPPHQETSKDRCDYGPPEYRCRMCAAQFWYQEQCKKDSAITKRRVCYNLCCKGGKIFVPPFAQPPEPLNSLLKFDGDARSKHFLQHIRQYNSLFSFTSMGADIDDSLNQGGGPYVFKINGQVYHRIGSLLPNEDNPPKFAQLYIYDTQNEVQNRMLAVLGEENGSCDLDPEIAAELLDMLDNCNPLVKQFRLTRDRLAEHGDEQLAIKISIPGPLHHVSSLHPAYMALQYPLLFPYGERGFQLGINLRGVDLNRTDIRTKASMQEHYCYCCHYRRDQFNPYLCCGRLSSQSQVDGFVCFEEGRLTFIDEHQGDFRCEHVQGIADAVAKGCLDGNSVGKRRILPASFTGGRRYMYQNYQDAAAICRVYGAPDVFTTFTCNPKWPEIEEALRIEPGQRSTDCSDIVCRVFKMKLDEMVSDIMAGVPFGRRDAPSTDATPFVVDTYISAELPDPNENELDYLLVEEFMMHGPCGDANRKCACMKNGVCSKKYPKDFASETTVDDKGFIVYRRRDNGRFAYKNNVKLDNRSVVPYNIALLRKFEAHINVEWCNKSKMIKYLFKYVTKGSDHANIKFTKSEAYFMRMLIMYVKGTRSYEDIRTYDGVVYDTFKEACAARGLLVDDREWSYAFDEADSWASSGQLRSLFVLMIVIVQALNNSSYSVPDAQLRNMVLQELHTLFVRNGVSMSSFNLPSINCDSSFQSANRLIDDEMSYDIDNLCVNAPLLYDQLNVDQRNAYDRIVQSVMTKSPAFYFVSGYGGTGKTFLWNCIVTYLRSQKKIVLAVASSGVAPLLLPGGRTAHSRFKIPIEVDESTICHIKRAASARDTDTEPTWVDIPHDLLVMDNDDKIGAIISAVYTDFAEHYSDPIYLQDRAIVSPTNDICGTINSRVLELVPDEMKEYLNFDSLAKTNEKCDDLDVLYPIEFLNSIKVNNYPDHQLCLKKGDRVIEARIITGSNIGQTVYIPRITLSANNKKWPFTLQRRQFPVRVCYAMTINKSQGQSLCSVGIYLKSPIFSHGQLYVALSRVTSRAGLKMAFDLLCDISLASRGWKIRARIARMWDYTGTANDVPPMHVDLVLVDEKGNAMYAEIPGVEADKFRPLLQESKVYTFSKFLVLPSKPAYKPFPNKYMIKLTPWTNVEQVNEVPADFPSHVFNLVQFSDLSQRVGMQEYFTDVIGMIIGVSKLAYVRMASKTSDTPKRVIALRDLANCEVKLVLWGEHALDFDADAVHSVGQDNVVVGIFVGTLMKAYNKTLSGGSACKWYLNEDIPEINQFFDSLGDSAPKIQWISAGAKSFGSSQRPAQLEHKSVADLKKIDPWEAAKFTFAVSVTERSLMHRNISFQVNGIETFFGRQGSIPQPREQGPSAGPSTPLALVASGMNKDDASQSHELTPVNSSTSTADPVDELPGDSKKRKSIVRHPLAAQKKLTFETAPSSKENTSPVDPPASSSRTDDQAADKQHAVPHEVDVSQIAAASAEPNTQVKDILPTEAKKKSVDPGSTGTRKTKPPVPKGN</sequence>
<dbReference type="Gene3D" id="2.40.50.140">
    <property type="entry name" value="Nucleic acid-binding proteins"/>
    <property type="match status" value="2"/>
</dbReference>
<dbReference type="CDD" id="cd04481">
    <property type="entry name" value="RPA1_DBD_B_like"/>
    <property type="match status" value="1"/>
</dbReference>
<dbReference type="EMBL" id="AL662985">
    <property type="protein sequence ID" value="CAE02205.2"/>
    <property type="molecule type" value="Genomic_DNA"/>
</dbReference>
<dbReference type="Pfam" id="PF05970">
    <property type="entry name" value="PIF1"/>
    <property type="match status" value="1"/>
</dbReference>
<keyword evidence="2" id="KW-0547">Nucleotide-binding</keyword>
<keyword evidence="2" id="KW-0347">Helicase</keyword>
<dbReference type="Proteomes" id="UP000000763">
    <property type="component" value="Chromosome 4"/>
</dbReference>
<dbReference type="PANTHER" id="PTHR10492:SF90">
    <property type="entry name" value="ATP-DEPENDENT DNA HELICASE"/>
    <property type="match status" value="1"/>
</dbReference>
<evidence type="ECO:0000256" key="2">
    <source>
        <dbReference type="RuleBase" id="RU363044"/>
    </source>
</evidence>
<feature type="region of interest" description="Disordered" evidence="3">
    <location>
        <begin position="1563"/>
        <end position="1724"/>
    </location>
</feature>
<feature type="region of interest" description="Disordered" evidence="3">
    <location>
        <begin position="49"/>
        <end position="80"/>
    </location>
</feature>
<comment type="similarity">
    <text evidence="2">Belongs to the helicase family.</text>
</comment>
<dbReference type="SUPFAM" id="SSF52540">
    <property type="entry name" value="P-loop containing nucleoside triphosphate hydrolases"/>
    <property type="match status" value="2"/>
</dbReference>
<feature type="domain" description="DNA helicase Pif1-like DEAD-box helicase" evidence="5">
    <location>
        <begin position="940"/>
        <end position="1036"/>
    </location>
</feature>
<dbReference type="Gene3D" id="3.40.50.300">
    <property type="entry name" value="P-loop containing nucleotide triphosphate hydrolases"/>
    <property type="match status" value="1"/>
</dbReference>
<accession>Q7XS07</accession>
<dbReference type="CDD" id="cd04480">
    <property type="entry name" value="RPA1_DBD_A_like"/>
    <property type="match status" value="1"/>
</dbReference>
<gene>
    <name evidence="8" type="primary">OSJNBa0095H06.12</name>
</gene>
<dbReference type="InterPro" id="IPR025476">
    <property type="entry name" value="Helitron_helicase-like"/>
</dbReference>
<keyword evidence="1" id="KW-0238">DNA-binding</keyword>
<dbReference type="InterPro" id="IPR027417">
    <property type="entry name" value="P-loop_NTPase"/>
</dbReference>
<evidence type="ECO:0000256" key="3">
    <source>
        <dbReference type="SAM" id="MobiDB-lite"/>
    </source>
</evidence>
<evidence type="ECO:0000259" key="7">
    <source>
        <dbReference type="Pfam" id="PF16900"/>
    </source>
</evidence>
<evidence type="ECO:0000313" key="8">
    <source>
        <dbReference type="EMBL" id="CAE02205.2"/>
    </source>
</evidence>
<feature type="compositionally biased region" description="Polar residues" evidence="3">
    <location>
        <begin position="1598"/>
        <end position="1611"/>
    </location>
</feature>
<keyword evidence="2" id="KW-0067">ATP-binding</keyword>
<feature type="domain" description="Replication protein A OB" evidence="7">
    <location>
        <begin position="1382"/>
        <end position="1448"/>
    </location>
</feature>
<keyword evidence="2" id="KW-0378">Hydrolase</keyword>
<evidence type="ECO:0000259" key="5">
    <source>
        <dbReference type="Pfam" id="PF05970"/>
    </source>
</evidence>
<comment type="cofactor">
    <cofactor evidence="2">
        <name>Mg(2+)</name>
        <dbReference type="ChEBI" id="CHEBI:18420"/>
    </cofactor>
</comment>
<dbReference type="InterPro" id="IPR031657">
    <property type="entry name" value="REPA_OB_2"/>
</dbReference>
<reference evidence="9" key="1">
    <citation type="journal article" date="2005" name="Nature">
        <title>The map-based sequence of the rice genome.</title>
        <authorList>
            <consortium name="International rice genome sequencing project (IRGSP)"/>
            <person name="Matsumoto T."/>
            <person name="Wu J."/>
            <person name="Kanamori H."/>
            <person name="Katayose Y."/>
            <person name="Fujisawa M."/>
            <person name="Namiki N."/>
            <person name="Mizuno H."/>
            <person name="Yamamoto K."/>
            <person name="Antonio B.A."/>
            <person name="Baba T."/>
            <person name="Sakata K."/>
            <person name="Nagamura Y."/>
            <person name="Aoki H."/>
            <person name="Arikawa K."/>
            <person name="Arita K."/>
            <person name="Bito T."/>
            <person name="Chiden Y."/>
            <person name="Fujitsuka N."/>
            <person name="Fukunaka R."/>
            <person name="Hamada M."/>
            <person name="Harada C."/>
            <person name="Hayashi A."/>
            <person name="Hijishita S."/>
            <person name="Honda M."/>
            <person name="Hosokawa S."/>
            <person name="Ichikawa Y."/>
            <person name="Idonuma A."/>
            <person name="Iijima M."/>
            <person name="Ikeda M."/>
            <person name="Ikeno M."/>
            <person name="Ito K."/>
            <person name="Ito S."/>
            <person name="Ito T."/>
            <person name="Ito Y."/>
            <person name="Ito Y."/>
            <person name="Iwabuchi A."/>
            <person name="Kamiya K."/>
            <person name="Karasawa W."/>
            <person name="Kurita K."/>
            <person name="Katagiri S."/>
            <person name="Kikuta A."/>
            <person name="Kobayashi H."/>
            <person name="Kobayashi N."/>
            <person name="Machita K."/>
            <person name="Maehara T."/>
            <person name="Masukawa M."/>
            <person name="Mizubayashi T."/>
            <person name="Mukai Y."/>
            <person name="Nagasaki H."/>
            <person name="Nagata Y."/>
            <person name="Naito S."/>
            <person name="Nakashima M."/>
            <person name="Nakama Y."/>
            <person name="Nakamichi Y."/>
            <person name="Nakamura M."/>
            <person name="Meguro A."/>
            <person name="Negishi M."/>
            <person name="Ohta I."/>
            <person name="Ohta T."/>
            <person name="Okamoto M."/>
            <person name="Ono N."/>
            <person name="Saji S."/>
            <person name="Sakaguchi M."/>
            <person name="Sakai K."/>
            <person name="Shibata M."/>
            <person name="Shimokawa T."/>
            <person name="Song J."/>
            <person name="Takazaki Y."/>
            <person name="Terasawa K."/>
            <person name="Tsugane M."/>
            <person name="Tsuji K."/>
            <person name="Ueda S."/>
            <person name="Waki K."/>
            <person name="Yamagata H."/>
            <person name="Yamamoto M."/>
            <person name="Yamamoto S."/>
            <person name="Yamane H."/>
            <person name="Yoshiki S."/>
            <person name="Yoshihara R."/>
            <person name="Yukawa K."/>
            <person name="Zhong H."/>
            <person name="Yano M."/>
            <person name="Yuan Q."/>
            <person name="Ouyang S."/>
            <person name="Liu J."/>
            <person name="Jones K.M."/>
            <person name="Gansberger K."/>
            <person name="Moffat K."/>
            <person name="Hill J."/>
            <person name="Bera J."/>
            <person name="Fadrosh D."/>
            <person name="Jin S."/>
            <person name="Johri S."/>
            <person name="Kim M."/>
            <person name="Overton L."/>
            <person name="Reardon M."/>
            <person name="Tsitrin T."/>
            <person name="Vuong H."/>
            <person name="Weaver B."/>
            <person name="Ciecko A."/>
            <person name="Tallon L."/>
            <person name="Jackson J."/>
            <person name="Pai G."/>
            <person name="Aken S.V."/>
            <person name="Utterback T."/>
            <person name="Reidmuller S."/>
            <person name="Feldblyum T."/>
            <person name="Hsiao J."/>
            <person name="Zismann V."/>
            <person name="Iobst S."/>
            <person name="de Vazeille A.R."/>
            <person name="Buell C.R."/>
            <person name="Ying K."/>
            <person name="Li Y."/>
            <person name="Lu T."/>
            <person name="Huang Y."/>
            <person name="Zhao Q."/>
            <person name="Feng Q."/>
            <person name="Zhang L."/>
            <person name="Zhu J."/>
            <person name="Weng Q."/>
            <person name="Mu J."/>
            <person name="Lu Y."/>
            <person name="Fan D."/>
            <person name="Liu Y."/>
            <person name="Guan J."/>
            <person name="Zhang Y."/>
            <person name="Yu S."/>
            <person name="Liu X."/>
            <person name="Zhang Y."/>
            <person name="Hong G."/>
            <person name="Han B."/>
            <person name="Choisne N."/>
            <person name="Demange N."/>
            <person name="Orjeda G."/>
            <person name="Samain S."/>
            <person name="Cattolico L."/>
            <person name="Pelletier E."/>
            <person name="Couloux A."/>
            <person name="Segurens B."/>
            <person name="Wincker P."/>
            <person name="D'Hont A."/>
            <person name="Scarpelli C."/>
            <person name="Weissenbach J."/>
            <person name="Salanoubat M."/>
            <person name="Quetier F."/>
            <person name="Yu Y."/>
            <person name="Kim H.R."/>
            <person name="Rambo T."/>
            <person name="Currie J."/>
            <person name="Collura K."/>
            <person name="Luo M."/>
            <person name="Yang T."/>
            <person name="Ammiraju J.S.S."/>
            <person name="Engler F."/>
            <person name="Soderlund C."/>
            <person name="Wing R.A."/>
            <person name="Palmer L.E."/>
            <person name="de la Bastide M."/>
            <person name="Spiegel L."/>
            <person name="Nascimento L."/>
            <person name="Zutavern T."/>
            <person name="O'Shaughnessy A."/>
            <person name="Dike S."/>
            <person name="Dedhia N."/>
            <person name="Preston R."/>
            <person name="Balija V."/>
            <person name="McCombie W.R."/>
            <person name="Chow T."/>
            <person name="Chen H."/>
            <person name="Chung M."/>
            <person name="Chen C."/>
            <person name="Shaw J."/>
            <person name="Wu H."/>
            <person name="Hsiao K."/>
            <person name="Chao Y."/>
            <person name="Chu M."/>
            <person name="Cheng C."/>
            <person name="Hour A."/>
            <person name="Lee P."/>
            <person name="Lin S."/>
            <person name="Lin Y."/>
            <person name="Liou J."/>
            <person name="Liu S."/>
            <person name="Hsing Y."/>
            <person name="Raghuvanshi S."/>
            <person name="Mohanty A."/>
            <person name="Bharti A.K."/>
            <person name="Gaur A."/>
            <person name="Gupta V."/>
            <person name="Kumar D."/>
            <person name="Ravi V."/>
            <person name="Vij S."/>
            <person name="Kapur A."/>
            <person name="Khurana P."/>
            <person name="Khurana P."/>
            <person name="Khurana J.P."/>
            <person name="Tyagi A.K."/>
            <person name="Gaikwad K."/>
            <person name="Singh A."/>
            <person name="Dalal V."/>
            <person name="Srivastava S."/>
            <person name="Dixit A."/>
            <person name="Pal A.K."/>
            <person name="Ghazi I.A."/>
            <person name="Yadav M."/>
            <person name="Pandit A."/>
            <person name="Bhargava A."/>
            <person name="Sureshbabu K."/>
            <person name="Batra K."/>
            <person name="Sharma T.R."/>
            <person name="Mohapatra T."/>
            <person name="Singh N.K."/>
            <person name="Messing J."/>
            <person name="Nelson A.B."/>
            <person name="Fuks G."/>
            <person name="Kavchok S."/>
            <person name="Keizer G."/>
            <person name="Linton E."/>
            <person name="Llaca V."/>
            <person name="Song R."/>
            <person name="Tanyolac B."/>
            <person name="Young S."/>
            <person name="Ho-Il K."/>
            <person name="Hahn J.H."/>
            <person name="Sangsakoo G."/>
            <person name="Vanavichit A."/>
            <person name="de Mattos Luiz.A.T."/>
            <person name="Zimmer P.D."/>
            <person name="Malone G."/>
            <person name="Dellagostin O."/>
            <person name="de Oliveira A.C."/>
            <person name="Bevan M."/>
            <person name="Bancroft I."/>
            <person name="Minx P."/>
            <person name="Cordum H."/>
            <person name="Wilson R."/>
            <person name="Cheng Z."/>
            <person name="Jin W."/>
            <person name="Jiang J."/>
            <person name="Leong S.A."/>
            <person name="Iwama H."/>
            <person name="Gojobori T."/>
            <person name="Itoh T."/>
            <person name="Niimura Y."/>
            <person name="Fujii Y."/>
            <person name="Habara T."/>
            <person name="Sakai H."/>
            <person name="Sato Y."/>
            <person name="Wilson G."/>
            <person name="Kumar K."/>
            <person name="McCouch S."/>
            <person name="Juretic N."/>
            <person name="Hoen D."/>
            <person name="Wright S."/>
            <person name="Bruskiewich R."/>
            <person name="Bureau T."/>
            <person name="Miyao A."/>
            <person name="Hirochika H."/>
            <person name="Nishikawa T."/>
            <person name="Kadowaki K."/>
            <person name="Sugiura M."/>
            <person name="Burr B."/>
            <person name="Sasaki T."/>
        </authorList>
    </citation>
    <scope>NUCLEOTIDE SEQUENCE [LARGE SCALE GENOMIC DNA]</scope>
    <source>
        <strain evidence="9">cv. Nipponbare</strain>
    </source>
</reference>
<dbReference type="GO" id="GO:0043139">
    <property type="term" value="F:5'-3' DNA helicase activity"/>
    <property type="evidence" value="ECO:0007669"/>
    <property type="project" value="UniProtKB-EC"/>
</dbReference>
<dbReference type="InterPro" id="IPR003871">
    <property type="entry name" value="RFA1B/D_OB_1st"/>
</dbReference>
<name>Q7XS07_ORYSJ</name>